<gene>
    <name evidence="1" type="ordered locus">AFE_1331</name>
</gene>
<sequence>MHRYLMSIHGVKSKEHLEKVTEEMRELGAPIIRVVDCGDTYFALEGTHRLRAACLLGITPTLDVVGEQDQVDLTWMDIRDNFPDGTVAMPAGEIVAALRDPYGNGSYRINDDGLLELVQAGI</sequence>
<dbReference type="InterPro" id="IPR036086">
    <property type="entry name" value="ParB/Sulfiredoxin_sf"/>
</dbReference>
<dbReference type="AlphaFoldDB" id="B7J9D6"/>
<evidence type="ECO:0000313" key="1">
    <source>
        <dbReference type="EMBL" id="ACK79599.1"/>
    </source>
</evidence>
<dbReference type="eggNOG" id="COG1475">
    <property type="taxonomic scope" value="Bacteria"/>
</dbReference>
<dbReference type="RefSeq" id="WP_012607002.1">
    <property type="nucleotide sequence ID" value="NC_011761.1"/>
</dbReference>
<dbReference type="KEGG" id="afr:AFE_1331"/>
<accession>B7J9D6</accession>
<dbReference type="Gene3D" id="3.90.1530.10">
    <property type="entry name" value="Conserved hypothetical protein from pyrococcus furiosus pfu- 392566-001, ParB domain"/>
    <property type="match status" value="1"/>
</dbReference>
<dbReference type="HOGENOM" id="CLU_2021703_0_0_6"/>
<dbReference type="Proteomes" id="UP000001362">
    <property type="component" value="Chromosome"/>
</dbReference>
<evidence type="ECO:0000313" key="2">
    <source>
        <dbReference type="Proteomes" id="UP000001362"/>
    </source>
</evidence>
<dbReference type="GeneID" id="65280576"/>
<organism evidence="1 2">
    <name type="scientific">Acidithiobacillus ferrooxidans (strain ATCC 23270 / DSM 14882 / CIP 104768 / NCIMB 8455)</name>
    <name type="common">Ferrobacillus ferrooxidans (strain ATCC 23270)</name>
    <dbReference type="NCBI Taxonomy" id="243159"/>
    <lineage>
        <taxon>Bacteria</taxon>
        <taxon>Pseudomonadati</taxon>
        <taxon>Pseudomonadota</taxon>
        <taxon>Acidithiobacillia</taxon>
        <taxon>Acidithiobacillales</taxon>
        <taxon>Acidithiobacillaceae</taxon>
        <taxon>Acidithiobacillus</taxon>
    </lineage>
</organism>
<dbReference type="SUPFAM" id="SSF110849">
    <property type="entry name" value="ParB/Sulfiredoxin"/>
    <property type="match status" value="1"/>
</dbReference>
<dbReference type="PaxDb" id="243159-AFE_1331"/>
<dbReference type="EMBL" id="CP001219">
    <property type="protein sequence ID" value="ACK79599.1"/>
    <property type="molecule type" value="Genomic_DNA"/>
</dbReference>
<protein>
    <recommendedName>
        <fullName evidence="3">ParB/Sulfiredoxin domain-containing protein</fullName>
    </recommendedName>
</protein>
<name>B7J9D6_ACIF2</name>
<evidence type="ECO:0008006" key="3">
    <source>
        <dbReference type="Google" id="ProtNLM"/>
    </source>
</evidence>
<reference evidence="1 2" key="1">
    <citation type="journal article" date="2008" name="BMC Genomics">
        <title>Acidithiobacillus ferrooxidans metabolism: from genome sequence to industrial applications.</title>
        <authorList>
            <person name="Valdes J."/>
            <person name="Pedroso I."/>
            <person name="Quatrini R."/>
            <person name="Dodson R.J."/>
            <person name="Tettelin H."/>
            <person name="Blake R.II."/>
            <person name="Eisen J.A."/>
            <person name="Holmes D.S."/>
        </authorList>
    </citation>
    <scope>NUCLEOTIDE SEQUENCE [LARGE SCALE GENOMIC DNA]</scope>
    <source>
        <strain evidence="2">ATCC 23270 / DSM 14882 / CIP 104768 / NCIMB 8455</strain>
    </source>
</reference>
<keyword evidence="2" id="KW-1185">Reference proteome</keyword>
<proteinExistence type="predicted"/>